<evidence type="ECO:0000259" key="14">
    <source>
        <dbReference type="SMART" id="SM01420"/>
    </source>
</evidence>
<dbReference type="InterPro" id="IPR005457">
    <property type="entry name" value="TRPC1_channel"/>
</dbReference>
<evidence type="ECO:0000256" key="10">
    <source>
        <dbReference type="ARBA" id="ARBA00023065"/>
    </source>
</evidence>
<keyword evidence="4" id="KW-0597">Phosphoprotein</keyword>
<organism evidence="15 16">
    <name type="scientific">Pavo cristatus</name>
    <name type="common">Indian peafowl</name>
    <name type="synonym">Blue peafowl</name>
    <dbReference type="NCBI Taxonomy" id="9049"/>
    <lineage>
        <taxon>Eukaryota</taxon>
        <taxon>Metazoa</taxon>
        <taxon>Chordata</taxon>
        <taxon>Craniata</taxon>
        <taxon>Vertebrata</taxon>
        <taxon>Euteleostomi</taxon>
        <taxon>Archelosauria</taxon>
        <taxon>Archosauria</taxon>
        <taxon>Dinosauria</taxon>
        <taxon>Saurischia</taxon>
        <taxon>Theropoda</taxon>
        <taxon>Coelurosauria</taxon>
        <taxon>Aves</taxon>
        <taxon>Neognathae</taxon>
        <taxon>Galloanserae</taxon>
        <taxon>Galliformes</taxon>
        <taxon>Phasianidae</taxon>
        <taxon>Phasianinae</taxon>
        <taxon>Pavo</taxon>
    </lineage>
</organism>
<dbReference type="Proteomes" id="UP000694428">
    <property type="component" value="Unplaced"/>
</dbReference>
<evidence type="ECO:0000256" key="11">
    <source>
        <dbReference type="ARBA" id="ARBA00023136"/>
    </source>
</evidence>
<keyword evidence="3" id="KW-1003">Cell membrane</keyword>
<keyword evidence="9" id="KW-0040">ANK repeat</keyword>
<evidence type="ECO:0000313" key="15">
    <source>
        <dbReference type="Ensembl" id="ENSPSTP00000022347.1"/>
    </source>
</evidence>
<evidence type="ECO:0000256" key="8">
    <source>
        <dbReference type="ARBA" id="ARBA00022989"/>
    </source>
</evidence>
<dbReference type="FunFam" id="1.10.287.70:FF:000266">
    <property type="entry name" value="Transient receptor potential cation channel subfamily c member 1"/>
    <property type="match status" value="1"/>
</dbReference>
<dbReference type="InterPro" id="IPR013555">
    <property type="entry name" value="TRP_dom"/>
</dbReference>
<feature type="transmembrane region" description="Helical" evidence="13">
    <location>
        <begin position="469"/>
        <end position="491"/>
    </location>
</feature>
<keyword evidence="7" id="KW-0106">Calcium</keyword>
<evidence type="ECO:0000256" key="12">
    <source>
        <dbReference type="ARBA" id="ARBA00023303"/>
    </source>
</evidence>
<evidence type="ECO:0000256" key="6">
    <source>
        <dbReference type="ARBA" id="ARBA00022737"/>
    </source>
</evidence>
<comment type="subcellular location">
    <subcellularLocation>
        <location evidence="1">Cell membrane</location>
        <topology evidence="1">Multi-pass membrane protein</topology>
    </subcellularLocation>
</comment>
<keyword evidence="16" id="KW-1185">Reference proteome</keyword>
<name>A0A8C9G4V5_PAVCR</name>
<dbReference type="PRINTS" id="PR01642">
    <property type="entry name" value="TRPCHANNEL1"/>
</dbReference>
<evidence type="ECO:0000313" key="16">
    <source>
        <dbReference type="Proteomes" id="UP000694428"/>
    </source>
</evidence>
<keyword evidence="6" id="KW-0677">Repeat</keyword>
<feature type="transmembrane region" description="Helical" evidence="13">
    <location>
        <begin position="206"/>
        <end position="226"/>
    </location>
</feature>
<dbReference type="GO" id="GO:0034703">
    <property type="term" value="C:cation channel complex"/>
    <property type="evidence" value="ECO:0007669"/>
    <property type="project" value="TreeGrafter"/>
</dbReference>
<dbReference type="GO" id="GO:0005886">
    <property type="term" value="C:plasma membrane"/>
    <property type="evidence" value="ECO:0007669"/>
    <property type="project" value="UniProtKB-SubCell"/>
</dbReference>
<evidence type="ECO:0000256" key="5">
    <source>
        <dbReference type="ARBA" id="ARBA00022692"/>
    </source>
</evidence>
<dbReference type="PANTHER" id="PTHR10117:SF56">
    <property type="entry name" value="SHORT TRANSIENT RECEPTOR POTENTIAL CHANNEL 1"/>
    <property type="match status" value="1"/>
</dbReference>
<feature type="transmembrane region" description="Helical" evidence="13">
    <location>
        <begin position="358"/>
        <end position="376"/>
    </location>
</feature>
<keyword evidence="10" id="KW-0406">Ion transport</keyword>
<dbReference type="GO" id="GO:0070679">
    <property type="term" value="F:inositol 1,4,5 trisphosphate binding"/>
    <property type="evidence" value="ECO:0007669"/>
    <property type="project" value="TreeGrafter"/>
</dbReference>
<feature type="transmembrane region" description="Helical" evidence="13">
    <location>
        <begin position="436"/>
        <end position="457"/>
    </location>
</feature>
<keyword evidence="11 13" id="KW-0472">Membrane</keyword>
<evidence type="ECO:0000256" key="2">
    <source>
        <dbReference type="ARBA" id="ARBA00022448"/>
    </source>
</evidence>
<evidence type="ECO:0000256" key="3">
    <source>
        <dbReference type="ARBA" id="ARBA00022475"/>
    </source>
</evidence>
<dbReference type="Ensembl" id="ENSPSTT00000023468.1">
    <property type="protein sequence ID" value="ENSPSTP00000022347.1"/>
    <property type="gene ID" value="ENSPSTG00000016385.1"/>
</dbReference>
<keyword evidence="5 13" id="KW-0812">Transmembrane</keyword>
<dbReference type="PRINTS" id="PR01097">
    <property type="entry name" value="TRNSRECEPTRP"/>
</dbReference>
<dbReference type="GO" id="GO:0015279">
    <property type="term" value="F:store-operated calcium channel activity"/>
    <property type="evidence" value="ECO:0007669"/>
    <property type="project" value="TreeGrafter"/>
</dbReference>
<evidence type="ECO:0000256" key="4">
    <source>
        <dbReference type="ARBA" id="ARBA00022553"/>
    </source>
</evidence>
<reference evidence="15" key="1">
    <citation type="submission" date="2025-08" db="UniProtKB">
        <authorList>
            <consortium name="Ensembl"/>
        </authorList>
    </citation>
    <scope>IDENTIFICATION</scope>
</reference>
<protein>
    <recommendedName>
        <fullName evidence="14">Transient receptor ion channel domain-containing protein</fullName>
    </recommendedName>
</protein>
<dbReference type="SMART" id="SM01420">
    <property type="entry name" value="TRP_2"/>
    <property type="match status" value="1"/>
</dbReference>
<evidence type="ECO:0000256" key="7">
    <source>
        <dbReference type="ARBA" id="ARBA00022837"/>
    </source>
</evidence>
<evidence type="ECO:0000256" key="13">
    <source>
        <dbReference type="SAM" id="Phobius"/>
    </source>
</evidence>
<dbReference type="InterPro" id="IPR005821">
    <property type="entry name" value="Ion_trans_dom"/>
</dbReference>
<dbReference type="InterPro" id="IPR002153">
    <property type="entry name" value="TRPC_channel"/>
</dbReference>
<keyword evidence="12" id="KW-0407">Ion channel</keyword>
<sequence>MERIQNPEYSTTMDVAPVILAAHRNNYEILTMLLKQDISLPKPHAVGCECTLCTAKNKKDSLRHSRFRLDIYRCLASPALIMLTEEDPILRAFELSADLKELSLVEVEFRNDYEELAQQCKSFAKDLLAQARNSRELEVILNHTSSDEHVDKRGLLEERMNLSRLKLAIKYNQKEFVAQSNCQQFLNTVWFGQMAGYRRKHTCKKILTVLMVGIFWPVLSLCYLIAPKSRVGRIIHTPFMKFIIHGASYFTFLLLLNLYSLVYNENKKNTMGPALERIDYLLIIWLIGMVWSDVKRLWYDGLEDFLEESRNQLSFVMNSLYLATFALKVVAHNKVSTHLHKTIYPLLLSYNLFGDARLLSYVRGTCLFLLFINNIISMGQMLQDFGKFLGMFLLVLFSFTIGLTQLYDKGFTVNEEERDCAGIFCEKQSNDTFHSFIGTCFALFWYIFSLAHVAIFVTRFSYGEELQSFVGAVIVGTYNVVVVIVLTKLLVAMLHKSFQLIANHEDKEWKFARAKLWLSYFDDKCTLPPPFNVIPSPKTICYLFNSLSKWICSHTSSGKVKRQNSLKVRNDEESRRL</sequence>
<proteinExistence type="predicted"/>
<feature type="transmembrane region" description="Helical" evidence="13">
    <location>
        <begin position="388"/>
        <end position="407"/>
    </location>
</feature>
<evidence type="ECO:0000256" key="1">
    <source>
        <dbReference type="ARBA" id="ARBA00004651"/>
    </source>
</evidence>
<dbReference type="AlphaFoldDB" id="A0A8C9G4V5"/>
<dbReference type="PANTHER" id="PTHR10117">
    <property type="entry name" value="TRANSIENT RECEPTOR POTENTIAL CHANNEL"/>
    <property type="match status" value="1"/>
</dbReference>
<keyword evidence="2" id="KW-0813">Transport</keyword>
<dbReference type="Pfam" id="PF08344">
    <property type="entry name" value="TRP_2"/>
    <property type="match status" value="1"/>
</dbReference>
<dbReference type="Pfam" id="PF00520">
    <property type="entry name" value="Ion_trans"/>
    <property type="match status" value="1"/>
</dbReference>
<feature type="transmembrane region" description="Helical" evidence="13">
    <location>
        <begin position="242"/>
        <end position="262"/>
    </location>
</feature>
<dbReference type="GO" id="GO:0051480">
    <property type="term" value="P:regulation of cytosolic calcium ion concentration"/>
    <property type="evidence" value="ECO:0007669"/>
    <property type="project" value="TreeGrafter"/>
</dbReference>
<reference evidence="15" key="2">
    <citation type="submission" date="2025-09" db="UniProtKB">
        <authorList>
            <consortium name="Ensembl"/>
        </authorList>
    </citation>
    <scope>IDENTIFICATION</scope>
</reference>
<feature type="domain" description="Transient receptor ion channel" evidence="14">
    <location>
        <begin position="48"/>
        <end position="110"/>
    </location>
</feature>
<evidence type="ECO:0000256" key="9">
    <source>
        <dbReference type="ARBA" id="ARBA00023043"/>
    </source>
</evidence>
<accession>A0A8C9G4V5</accession>
<keyword evidence="8 13" id="KW-1133">Transmembrane helix</keyword>